<dbReference type="AlphaFoldDB" id="A0AAV4CLJ1"/>
<evidence type="ECO:0000313" key="3">
    <source>
        <dbReference type="EMBL" id="GFO32595.1"/>
    </source>
</evidence>
<dbReference type="Proteomes" id="UP000735302">
    <property type="component" value="Unassembled WGS sequence"/>
</dbReference>
<reference evidence="3 4" key="1">
    <citation type="journal article" date="2021" name="Elife">
        <title>Chloroplast acquisition without the gene transfer in kleptoplastic sea slugs, Plakobranchus ocellatus.</title>
        <authorList>
            <person name="Maeda T."/>
            <person name="Takahashi S."/>
            <person name="Yoshida T."/>
            <person name="Shimamura S."/>
            <person name="Takaki Y."/>
            <person name="Nagai Y."/>
            <person name="Toyoda A."/>
            <person name="Suzuki Y."/>
            <person name="Arimoto A."/>
            <person name="Ishii H."/>
            <person name="Satoh N."/>
            <person name="Nishiyama T."/>
            <person name="Hasebe M."/>
            <person name="Maruyama T."/>
            <person name="Minagawa J."/>
            <person name="Obokata J."/>
            <person name="Shigenobu S."/>
        </authorList>
    </citation>
    <scope>NUCLEOTIDE SEQUENCE [LARGE SCALE GENOMIC DNA]</scope>
</reference>
<evidence type="ECO:0000256" key="1">
    <source>
        <dbReference type="SAM" id="MobiDB-lite"/>
    </source>
</evidence>
<evidence type="ECO:0000313" key="4">
    <source>
        <dbReference type="Proteomes" id="UP000735302"/>
    </source>
</evidence>
<dbReference type="EMBL" id="BLXT01006631">
    <property type="protein sequence ID" value="GFO32595.1"/>
    <property type="molecule type" value="Genomic_DNA"/>
</dbReference>
<keyword evidence="2" id="KW-0812">Transmembrane</keyword>
<feature type="transmembrane region" description="Helical" evidence="2">
    <location>
        <begin position="12"/>
        <end position="30"/>
    </location>
</feature>
<keyword evidence="2" id="KW-0472">Membrane</keyword>
<feature type="region of interest" description="Disordered" evidence="1">
    <location>
        <begin position="48"/>
        <end position="76"/>
    </location>
</feature>
<evidence type="ECO:0000256" key="2">
    <source>
        <dbReference type="SAM" id="Phobius"/>
    </source>
</evidence>
<sequence>FRQCGLVSGRLFMLTAILNLIWLCVLEYIWPAQSIELAEDFQGDVKKPSLPVLSKPDSDANSANRRRSSANSPRKL</sequence>
<keyword evidence="2" id="KW-1133">Transmembrane helix</keyword>
<feature type="compositionally biased region" description="Basic residues" evidence="1">
    <location>
        <begin position="64"/>
        <end position="76"/>
    </location>
</feature>
<protein>
    <submittedName>
        <fullName evidence="3">Uncharacterized protein</fullName>
    </submittedName>
</protein>
<feature type="non-terminal residue" evidence="3">
    <location>
        <position position="1"/>
    </location>
</feature>
<accession>A0AAV4CLJ1</accession>
<name>A0AAV4CLJ1_9GAST</name>
<gene>
    <name evidence="3" type="ORF">PoB_005910000</name>
</gene>
<organism evidence="3 4">
    <name type="scientific">Plakobranchus ocellatus</name>
    <dbReference type="NCBI Taxonomy" id="259542"/>
    <lineage>
        <taxon>Eukaryota</taxon>
        <taxon>Metazoa</taxon>
        <taxon>Spiralia</taxon>
        <taxon>Lophotrochozoa</taxon>
        <taxon>Mollusca</taxon>
        <taxon>Gastropoda</taxon>
        <taxon>Heterobranchia</taxon>
        <taxon>Euthyneura</taxon>
        <taxon>Panpulmonata</taxon>
        <taxon>Sacoglossa</taxon>
        <taxon>Placobranchoidea</taxon>
        <taxon>Plakobranchidae</taxon>
        <taxon>Plakobranchus</taxon>
    </lineage>
</organism>
<keyword evidence="4" id="KW-1185">Reference proteome</keyword>
<comment type="caution">
    <text evidence="3">The sequence shown here is derived from an EMBL/GenBank/DDBJ whole genome shotgun (WGS) entry which is preliminary data.</text>
</comment>
<proteinExistence type="predicted"/>